<name>A0AAU6SRS1_UNCXX</name>
<keyword evidence="1" id="KW-0175">Coiled coil</keyword>
<gene>
    <name evidence="4" type="ORF">MRN70_15695</name>
</gene>
<dbReference type="Pfam" id="PF02371">
    <property type="entry name" value="Transposase_20"/>
    <property type="match status" value="1"/>
</dbReference>
<dbReference type="PANTHER" id="PTHR33055">
    <property type="entry name" value="TRANSPOSASE FOR INSERTION SEQUENCE ELEMENT IS1111A"/>
    <property type="match status" value="1"/>
</dbReference>
<reference evidence="4" key="1">
    <citation type="submission" date="2022-03" db="EMBL/GenBank/DDBJ databases">
        <title>Sea Food Isolates.</title>
        <authorList>
            <person name="Li c."/>
        </authorList>
    </citation>
    <scope>NUCLEOTIDE SEQUENCE</scope>
    <source>
        <strain evidence="4">19PA01SH03</strain>
    </source>
</reference>
<dbReference type="GO" id="GO:0004803">
    <property type="term" value="F:transposase activity"/>
    <property type="evidence" value="ECO:0007669"/>
    <property type="project" value="InterPro"/>
</dbReference>
<sequence>MNTNTLQNINVGVDTGKSQLDIYIRPLDIYFNVSNDEKGIKQAIKTIKKYHPERIVIEATGRLEMPFILACDNAKLPYVIANPLHIKKFSGALGQRAKNDRLDAALIAHYAEAIKPKLTQLKSENIRLMSDLVTRRNQLLTMQTMEKNRSQIMPKTVASSIKSLLTMLKKQIENIETRIEKLIETCPDYQAKNELLQSVPGIGKIAAASIISNVPELGYITNKQAASLIGVAPITRESGSYKGKRMIKGGRMQVRTVLYMAMMSAMQCNPVFKQHYQKLLAAGKPKKVAIIACVRKMVVILNSMLRDGCMWDANSAKINS</sequence>
<dbReference type="InterPro" id="IPR003346">
    <property type="entry name" value="Transposase_20"/>
</dbReference>
<dbReference type="GO" id="GO:0003677">
    <property type="term" value="F:DNA binding"/>
    <property type="evidence" value="ECO:0007669"/>
    <property type="project" value="InterPro"/>
</dbReference>
<dbReference type="InterPro" id="IPR047650">
    <property type="entry name" value="Transpos_IS110"/>
</dbReference>
<feature type="domain" description="Transposase IS110-like N-terminal" evidence="2">
    <location>
        <begin position="11"/>
        <end position="150"/>
    </location>
</feature>
<evidence type="ECO:0000259" key="2">
    <source>
        <dbReference type="Pfam" id="PF01548"/>
    </source>
</evidence>
<dbReference type="GO" id="GO:0006313">
    <property type="term" value="P:DNA transposition"/>
    <property type="evidence" value="ECO:0007669"/>
    <property type="project" value="InterPro"/>
</dbReference>
<feature type="domain" description="Transposase IS116/IS110/IS902 C-terminal" evidence="3">
    <location>
        <begin position="194"/>
        <end position="277"/>
    </location>
</feature>
<dbReference type="PANTHER" id="PTHR33055:SF13">
    <property type="entry name" value="TRANSPOSASE"/>
    <property type="match status" value="1"/>
</dbReference>
<dbReference type="NCBIfam" id="NF033542">
    <property type="entry name" value="transpos_IS110"/>
    <property type="match status" value="1"/>
</dbReference>
<dbReference type="AlphaFoldDB" id="A0AAU6SRS1"/>
<feature type="coiled-coil region" evidence="1">
    <location>
        <begin position="165"/>
        <end position="192"/>
    </location>
</feature>
<organism evidence="4">
    <name type="scientific">bacterium 19PA01SH03</name>
    <dbReference type="NCBI Taxonomy" id="2920705"/>
    <lineage>
        <taxon>Bacteria</taxon>
    </lineage>
</organism>
<evidence type="ECO:0000256" key="1">
    <source>
        <dbReference type="SAM" id="Coils"/>
    </source>
</evidence>
<evidence type="ECO:0000259" key="3">
    <source>
        <dbReference type="Pfam" id="PF02371"/>
    </source>
</evidence>
<dbReference type="Pfam" id="PF01548">
    <property type="entry name" value="DEDD_Tnp_IS110"/>
    <property type="match status" value="1"/>
</dbReference>
<evidence type="ECO:0000313" key="4">
    <source>
        <dbReference type="EMBL" id="XAG22678.1"/>
    </source>
</evidence>
<dbReference type="EMBL" id="CP095339">
    <property type="protein sequence ID" value="XAG22678.1"/>
    <property type="molecule type" value="Genomic_DNA"/>
</dbReference>
<proteinExistence type="predicted"/>
<accession>A0AAU6SRS1</accession>
<protein>
    <submittedName>
        <fullName evidence="4">IS110 family transposase</fullName>
    </submittedName>
</protein>
<dbReference type="InterPro" id="IPR002525">
    <property type="entry name" value="Transp_IS110-like_N"/>
</dbReference>